<evidence type="ECO:0000259" key="4">
    <source>
        <dbReference type="Pfam" id="PF08245"/>
    </source>
</evidence>
<evidence type="ECO:0000256" key="1">
    <source>
        <dbReference type="ARBA" id="ARBA00022598"/>
    </source>
</evidence>
<dbReference type="GO" id="GO:0051301">
    <property type="term" value="P:cell division"/>
    <property type="evidence" value="ECO:0007669"/>
    <property type="project" value="InterPro"/>
</dbReference>
<dbReference type="AlphaFoldDB" id="A0A257LUB9"/>
<dbReference type="InterPro" id="IPR005762">
    <property type="entry name" value="MurD"/>
</dbReference>
<reference evidence="6" key="1">
    <citation type="submission" date="2017-07" db="EMBL/GenBank/DDBJ databases">
        <title>Novel pathways for hydrocarbon cycling and metabolic interdependencies in hydrothermal sediment communities.</title>
        <authorList>
            <person name="Dombrowski N."/>
            <person name="Seitz K."/>
            <person name="Teske A."/>
            <person name="Baker B."/>
        </authorList>
    </citation>
    <scope>NUCLEOTIDE SEQUENCE [LARGE SCALE GENOMIC DNA]</scope>
</reference>
<dbReference type="SUPFAM" id="SSF53623">
    <property type="entry name" value="MurD-like peptide ligases, catalytic domain"/>
    <property type="match status" value="1"/>
</dbReference>
<proteinExistence type="predicted"/>
<keyword evidence="2" id="KW-0547">Nucleotide-binding</keyword>
<evidence type="ECO:0000256" key="3">
    <source>
        <dbReference type="ARBA" id="ARBA00022840"/>
    </source>
</evidence>
<evidence type="ECO:0000313" key="6">
    <source>
        <dbReference type="Proteomes" id="UP000216312"/>
    </source>
</evidence>
<dbReference type="SUPFAM" id="SSF51984">
    <property type="entry name" value="MurCD N-terminal domain"/>
    <property type="match status" value="1"/>
</dbReference>
<sequence length="280" mass="31242">MKASVLGAGRSGQSVAKLLIGRGYRVLLSDIVAKRLQLPGVEFDLGHTERVLDTDLIVLSPGIPTSLPILQRARERGIPIYGELEVSSWFLPADTKIIAITGTNGKTTTAYLTYGVMKAAECPVVIAGNMGIPLSERINDVKAGDYLVLEVSSFQLETIDKFRPHIGVWLNFVPEHLDRYRDVLGYWKAKARLFMNQTSTDFAILNKDVESYATLNTDAQKLYLHDIHYIHYKDGTIYYGGKPILSNIHAPPYMMENLLAVTSIASIIRLDHSLIKHVFR</sequence>
<keyword evidence="1" id="KW-0436">Ligase</keyword>
<protein>
    <recommendedName>
        <fullName evidence="4">Mur ligase central domain-containing protein</fullName>
    </recommendedName>
</protein>
<feature type="domain" description="Mur ligase central" evidence="4">
    <location>
        <begin position="100"/>
        <end position="225"/>
    </location>
</feature>
<dbReference type="InterPro" id="IPR013221">
    <property type="entry name" value="Mur_ligase_cen"/>
</dbReference>
<dbReference type="GO" id="GO:0005524">
    <property type="term" value="F:ATP binding"/>
    <property type="evidence" value="ECO:0007669"/>
    <property type="project" value="UniProtKB-KW"/>
</dbReference>
<dbReference type="GO" id="GO:0005737">
    <property type="term" value="C:cytoplasm"/>
    <property type="evidence" value="ECO:0007669"/>
    <property type="project" value="InterPro"/>
</dbReference>
<evidence type="ECO:0000256" key="2">
    <source>
        <dbReference type="ARBA" id="ARBA00022741"/>
    </source>
</evidence>
<dbReference type="Proteomes" id="UP000216312">
    <property type="component" value="Unassembled WGS sequence"/>
</dbReference>
<dbReference type="GO" id="GO:0008360">
    <property type="term" value="P:regulation of cell shape"/>
    <property type="evidence" value="ECO:0007669"/>
    <property type="project" value="InterPro"/>
</dbReference>
<organism evidence="5 6">
    <name type="scientific">candidate division WOR-3 bacterium 4484_18</name>
    <dbReference type="NCBI Taxonomy" id="2020626"/>
    <lineage>
        <taxon>Bacteria</taxon>
        <taxon>Bacteria division WOR-3</taxon>
    </lineage>
</organism>
<dbReference type="PANTHER" id="PTHR43692:SF1">
    <property type="entry name" value="UDP-N-ACETYLMURAMOYLALANINE--D-GLUTAMATE LIGASE"/>
    <property type="match status" value="1"/>
</dbReference>
<accession>A0A257LUB9</accession>
<dbReference type="Pfam" id="PF08245">
    <property type="entry name" value="Mur_ligase_M"/>
    <property type="match status" value="1"/>
</dbReference>
<dbReference type="GO" id="GO:0008764">
    <property type="term" value="F:UDP-N-acetylmuramoylalanine-D-glutamate ligase activity"/>
    <property type="evidence" value="ECO:0007669"/>
    <property type="project" value="InterPro"/>
</dbReference>
<dbReference type="Pfam" id="PF21799">
    <property type="entry name" value="MurD-like_N"/>
    <property type="match status" value="1"/>
</dbReference>
<keyword evidence="3" id="KW-0067">ATP-binding</keyword>
<dbReference type="Gene3D" id="3.40.1190.10">
    <property type="entry name" value="Mur-like, catalytic domain"/>
    <property type="match status" value="1"/>
</dbReference>
<dbReference type="EMBL" id="NMUJ01000027">
    <property type="protein sequence ID" value="OYV03022.1"/>
    <property type="molecule type" value="Genomic_DNA"/>
</dbReference>
<comment type="caution">
    <text evidence="5">The sequence shown here is derived from an EMBL/GenBank/DDBJ whole genome shotgun (WGS) entry which is preliminary data.</text>
</comment>
<dbReference type="PANTHER" id="PTHR43692">
    <property type="entry name" value="UDP-N-ACETYLMURAMOYLALANINE--D-GLUTAMATE LIGASE"/>
    <property type="match status" value="1"/>
</dbReference>
<dbReference type="InterPro" id="IPR036565">
    <property type="entry name" value="Mur-like_cat_sf"/>
</dbReference>
<name>A0A257LUB9_UNCW3</name>
<gene>
    <name evidence="5" type="ORF">CGW93_02725</name>
</gene>
<evidence type="ECO:0000313" key="5">
    <source>
        <dbReference type="EMBL" id="OYV03022.1"/>
    </source>
</evidence>
<dbReference type="Gene3D" id="3.40.50.720">
    <property type="entry name" value="NAD(P)-binding Rossmann-like Domain"/>
    <property type="match status" value="1"/>
</dbReference>